<dbReference type="InterPro" id="IPR023393">
    <property type="entry name" value="START-like_dom_sf"/>
</dbReference>
<reference evidence="2" key="1">
    <citation type="journal article" date="2019" name="Int. J. Syst. Evol. Microbiol.">
        <title>The Global Catalogue of Microorganisms (GCM) 10K type strain sequencing project: providing services to taxonomists for standard genome sequencing and annotation.</title>
        <authorList>
            <consortium name="The Broad Institute Genomics Platform"/>
            <consortium name="The Broad Institute Genome Sequencing Center for Infectious Disease"/>
            <person name="Wu L."/>
            <person name="Ma J."/>
        </authorList>
    </citation>
    <scope>NUCLEOTIDE SEQUENCE [LARGE SCALE GENOMIC DNA]</scope>
    <source>
        <strain evidence="2">CGMCC 4.7676</strain>
    </source>
</reference>
<gene>
    <name evidence="1" type="ORF">ACFOSH_14220</name>
</gene>
<dbReference type="Gene3D" id="3.30.530.20">
    <property type="match status" value="1"/>
</dbReference>
<name>A0ABV7NYD6_9PSEU</name>
<comment type="caution">
    <text evidence="1">The sequence shown here is derived from an EMBL/GenBank/DDBJ whole genome shotgun (WGS) entry which is preliminary data.</text>
</comment>
<organism evidence="1 2">
    <name type="scientific">Amycolatopsis speibonae</name>
    <dbReference type="NCBI Taxonomy" id="1450224"/>
    <lineage>
        <taxon>Bacteria</taxon>
        <taxon>Bacillati</taxon>
        <taxon>Actinomycetota</taxon>
        <taxon>Actinomycetes</taxon>
        <taxon>Pseudonocardiales</taxon>
        <taxon>Pseudonocardiaceae</taxon>
        <taxon>Amycolatopsis</taxon>
    </lineage>
</organism>
<protein>
    <recommendedName>
        <fullName evidence="3">SRPBCC family protein</fullName>
    </recommendedName>
</protein>
<evidence type="ECO:0000313" key="2">
    <source>
        <dbReference type="Proteomes" id="UP001595645"/>
    </source>
</evidence>
<proteinExistence type="predicted"/>
<evidence type="ECO:0000313" key="1">
    <source>
        <dbReference type="EMBL" id="MFC3450592.1"/>
    </source>
</evidence>
<dbReference type="SUPFAM" id="SSF55961">
    <property type="entry name" value="Bet v1-like"/>
    <property type="match status" value="1"/>
</dbReference>
<dbReference type="EMBL" id="JBHRWK010000019">
    <property type="protein sequence ID" value="MFC3450592.1"/>
    <property type="molecule type" value="Genomic_DNA"/>
</dbReference>
<dbReference type="RefSeq" id="WP_378239315.1">
    <property type="nucleotide sequence ID" value="NZ_JBHRWK010000019.1"/>
</dbReference>
<keyword evidence="2" id="KW-1185">Reference proteome</keyword>
<accession>A0ABV7NYD6</accession>
<evidence type="ECO:0008006" key="3">
    <source>
        <dbReference type="Google" id="ProtNLM"/>
    </source>
</evidence>
<sequence>MSWPVTELDAVARMRVLAAALPGAFLAETVLDAPFERVWAVAADLENELPRLLRTIRSVRIVRDDGEDLVADITGHFGLRDSFDIALRPGWCVMQSGRVVGGMAAVAEGAGTRFAFLGALRVPGTRPLGPVLSLAGRPLGRGMHTRLRDRVAGTDD</sequence>
<dbReference type="Proteomes" id="UP001595645">
    <property type="component" value="Unassembled WGS sequence"/>
</dbReference>